<dbReference type="EMBL" id="DAARSK010000043">
    <property type="protein sequence ID" value="HAE3750240.1"/>
    <property type="molecule type" value="Genomic_DNA"/>
</dbReference>
<dbReference type="CDD" id="cd16414">
    <property type="entry name" value="dndB_like"/>
    <property type="match status" value="1"/>
</dbReference>
<evidence type="ECO:0000313" key="1">
    <source>
        <dbReference type="EMBL" id="HAE3750240.1"/>
    </source>
</evidence>
<reference evidence="1" key="2">
    <citation type="submission" date="2018-07" db="EMBL/GenBank/DDBJ databases">
        <authorList>
            <consortium name="NCBI Pathogen Detection Project"/>
        </authorList>
    </citation>
    <scope>NUCLEOTIDE SEQUENCE</scope>
    <source>
        <strain evidence="1">13-1325</strain>
    </source>
</reference>
<dbReference type="NCBIfam" id="TIGR03187">
    <property type="entry name" value="DGQHR"/>
    <property type="match status" value="1"/>
</dbReference>
<dbReference type="AlphaFoldDB" id="A0A3V8KMJ3"/>
<dbReference type="Pfam" id="PF14072">
    <property type="entry name" value="DndB"/>
    <property type="match status" value="1"/>
</dbReference>
<proteinExistence type="predicted"/>
<comment type="caution">
    <text evidence="1">The sequence shown here is derived from an EMBL/GenBank/DDBJ whole genome shotgun (WGS) entry which is preliminary data.</text>
</comment>
<accession>A0A3V8KMJ3</accession>
<gene>
    <name evidence="1" type="ORF">G4A15_004820</name>
</gene>
<protein>
    <submittedName>
        <fullName evidence="1">DGQHR domain-containing protein</fullName>
    </submittedName>
</protein>
<reference evidence="1" key="1">
    <citation type="journal article" date="2018" name="Genome Biol.">
        <title>SKESA: strategic k-mer extension for scrupulous assemblies.</title>
        <authorList>
            <person name="Souvorov A."/>
            <person name="Agarwala R."/>
            <person name="Lipman D.J."/>
        </authorList>
    </citation>
    <scope>NUCLEOTIDE SEQUENCE</scope>
    <source>
        <strain evidence="1">13-1325</strain>
    </source>
</reference>
<dbReference type="InterPro" id="IPR017642">
    <property type="entry name" value="DNA_S_mod_DndB"/>
</dbReference>
<organism evidence="1">
    <name type="scientific">Salmonella oranienberg</name>
    <dbReference type="NCBI Taxonomy" id="28147"/>
    <lineage>
        <taxon>Bacteria</taxon>
        <taxon>Pseudomonadati</taxon>
        <taxon>Pseudomonadota</taxon>
        <taxon>Gammaproteobacteria</taxon>
        <taxon>Enterobacterales</taxon>
        <taxon>Enterobacteriaceae</taxon>
        <taxon>Salmonella</taxon>
    </lineage>
</organism>
<sequence>MLPTRFYGGHAKLFKRCEVSMKKRLVLPCLRGYLGSWTTYTCMMRLKDAAKLIGFAHELHRIEKLSDNIQRELGKGRPAEIAEYLLQDDDRFFNSLVVAVYDGDPNWHEVGGFTPNTEEAALLNFPEYAQNCLGFLSINGEEKLFALDGQHRLAGIKAAIEKSDEIGDELINVIIVAHKNTPAGIVKSRRLFTTLNKKAKLVSKDTIIALDEDDISACITRKLIESSDFEYFNENIISFNTGPVRDKTSITSIVNIYDNVQKLVAFKLGVKESDLERYRYRDNEAVYEFVSCFFRRTFEGCPELLNVAMNGVEAGYYRNSETGGHLLFRPIGWDVYTDVYLFLVINCHFTSEQAIHSILKKDLNLSGDLLINKVWSKAQKKILKVSAKSMKAIMKAVAK</sequence>
<dbReference type="InterPro" id="IPR017601">
    <property type="entry name" value="DGQHR-contain_dom"/>
</dbReference>
<name>A0A3V8KMJ3_SALON</name>